<gene>
    <name evidence="2" type="ORF">GSI_05151</name>
</gene>
<evidence type="ECO:0000313" key="3">
    <source>
        <dbReference type="Proteomes" id="UP000230002"/>
    </source>
</evidence>
<accession>A0A2G8SFA9</accession>
<dbReference type="EMBL" id="AYKW01000010">
    <property type="protein sequence ID" value="PIL32449.1"/>
    <property type="molecule type" value="Genomic_DNA"/>
</dbReference>
<comment type="caution">
    <text evidence="2">The sequence shown here is derived from an EMBL/GenBank/DDBJ whole genome shotgun (WGS) entry which is preliminary data.</text>
</comment>
<dbReference type="Proteomes" id="UP000230002">
    <property type="component" value="Unassembled WGS sequence"/>
</dbReference>
<evidence type="ECO:0000313" key="2">
    <source>
        <dbReference type="EMBL" id="PIL32449.1"/>
    </source>
</evidence>
<keyword evidence="3" id="KW-1185">Reference proteome</keyword>
<sequence>MYELGAACEAGGDALRRGGGTGSQGKREEKGRRGRDKTRARREHGSRYVYVTPDWRKGSGVEGGEPVLYKQKYQNTGAGGHGREVSWTTNGERGQFIRTEMANYYFEATRVVDDTKGRETRTIGTGGMDYSLTDTIVR</sequence>
<dbReference type="AlphaFoldDB" id="A0A2G8SFA9"/>
<reference evidence="2 3" key="1">
    <citation type="journal article" date="2015" name="Sci. Rep.">
        <title>Chromosome-level genome map provides insights into diverse defense mechanisms in the medicinal fungus Ganoderma sinense.</title>
        <authorList>
            <person name="Zhu Y."/>
            <person name="Xu J."/>
            <person name="Sun C."/>
            <person name="Zhou S."/>
            <person name="Xu H."/>
            <person name="Nelson D.R."/>
            <person name="Qian J."/>
            <person name="Song J."/>
            <person name="Luo H."/>
            <person name="Xiang L."/>
            <person name="Li Y."/>
            <person name="Xu Z."/>
            <person name="Ji A."/>
            <person name="Wang L."/>
            <person name="Lu S."/>
            <person name="Hayward A."/>
            <person name="Sun W."/>
            <person name="Li X."/>
            <person name="Schwartz D.C."/>
            <person name="Wang Y."/>
            <person name="Chen S."/>
        </authorList>
    </citation>
    <scope>NUCLEOTIDE SEQUENCE [LARGE SCALE GENOMIC DNA]</scope>
    <source>
        <strain evidence="2 3">ZZ0214-1</strain>
    </source>
</reference>
<proteinExistence type="predicted"/>
<feature type="region of interest" description="Disordered" evidence="1">
    <location>
        <begin position="12"/>
        <end position="45"/>
    </location>
</feature>
<protein>
    <submittedName>
        <fullName evidence="2">Uncharacterized protein</fullName>
    </submittedName>
</protein>
<feature type="compositionally biased region" description="Basic residues" evidence="1">
    <location>
        <begin position="32"/>
        <end position="44"/>
    </location>
</feature>
<organism evidence="2 3">
    <name type="scientific">Ganoderma sinense ZZ0214-1</name>
    <dbReference type="NCBI Taxonomy" id="1077348"/>
    <lineage>
        <taxon>Eukaryota</taxon>
        <taxon>Fungi</taxon>
        <taxon>Dikarya</taxon>
        <taxon>Basidiomycota</taxon>
        <taxon>Agaricomycotina</taxon>
        <taxon>Agaricomycetes</taxon>
        <taxon>Polyporales</taxon>
        <taxon>Polyporaceae</taxon>
        <taxon>Ganoderma</taxon>
    </lineage>
</organism>
<name>A0A2G8SFA9_9APHY</name>
<evidence type="ECO:0000256" key="1">
    <source>
        <dbReference type="SAM" id="MobiDB-lite"/>
    </source>
</evidence>